<dbReference type="EMBL" id="JBHUDP010000002">
    <property type="protein sequence ID" value="MFD1685348.1"/>
    <property type="molecule type" value="Genomic_DNA"/>
</dbReference>
<dbReference type="Proteomes" id="UP001597092">
    <property type="component" value="Unassembled WGS sequence"/>
</dbReference>
<evidence type="ECO:0000313" key="2">
    <source>
        <dbReference type="Proteomes" id="UP001597092"/>
    </source>
</evidence>
<comment type="caution">
    <text evidence="1">The sequence shown here is derived from an EMBL/GenBank/DDBJ whole genome shotgun (WGS) entry which is preliminary data.</text>
</comment>
<dbReference type="AlphaFoldDB" id="A0ABD6DWZ5"/>
<dbReference type="Pfam" id="PF24001">
    <property type="entry name" value="DUF7317"/>
    <property type="match status" value="1"/>
</dbReference>
<sequence>MYTHGLNTAMTLYRNGTLTLSQAASRAGRSRDAFATALVRHGISVRENHVRSRTAEESLRAD</sequence>
<reference evidence="1 2" key="1">
    <citation type="journal article" date="2019" name="Int. J. Syst. Evol. Microbiol.">
        <title>The Global Catalogue of Microorganisms (GCM) 10K type strain sequencing project: providing services to taxonomists for standard genome sequencing and annotation.</title>
        <authorList>
            <consortium name="The Broad Institute Genomics Platform"/>
            <consortium name="The Broad Institute Genome Sequencing Center for Infectious Disease"/>
            <person name="Wu L."/>
            <person name="Ma J."/>
        </authorList>
    </citation>
    <scope>NUCLEOTIDE SEQUENCE [LARGE SCALE GENOMIC DNA]</scope>
    <source>
        <strain evidence="1 2">CGMCC 1.10387</strain>
    </source>
</reference>
<keyword evidence="2" id="KW-1185">Reference proteome</keyword>
<organism evidence="1 2">
    <name type="scientific">Halobellus litoreus</name>
    <dbReference type="NCBI Taxonomy" id="755310"/>
    <lineage>
        <taxon>Archaea</taxon>
        <taxon>Methanobacteriati</taxon>
        <taxon>Methanobacteriota</taxon>
        <taxon>Stenosarchaea group</taxon>
        <taxon>Halobacteria</taxon>
        <taxon>Halobacteriales</taxon>
        <taxon>Haloferacaceae</taxon>
        <taxon>Halobellus</taxon>
    </lineage>
</organism>
<name>A0ABD6DWZ5_9EURY</name>
<dbReference type="InterPro" id="IPR055741">
    <property type="entry name" value="DUF7317"/>
</dbReference>
<gene>
    <name evidence="1" type="ORF">ACFSAS_06940</name>
</gene>
<proteinExistence type="predicted"/>
<accession>A0ABD6DWZ5</accession>
<dbReference type="RefSeq" id="WP_256307114.1">
    <property type="nucleotide sequence ID" value="NZ_JANHAW010000001.1"/>
</dbReference>
<protein>
    <submittedName>
        <fullName evidence="1">UPF0175 family protein</fullName>
    </submittedName>
</protein>
<evidence type="ECO:0000313" key="1">
    <source>
        <dbReference type="EMBL" id="MFD1685348.1"/>
    </source>
</evidence>